<gene>
    <name evidence="1" type="ORF">DMO17_18755</name>
</gene>
<dbReference type="AlphaFoldDB" id="A0A2V4KJS1"/>
<proteinExistence type="predicted"/>
<dbReference type="EMBL" id="QJRX01000011">
    <property type="protein sequence ID" value="PYC20239.1"/>
    <property type="molecule type" value="Genomic_DNA"/>
</dbReference>
<organism evidence="1 2">
    <name type="scientific">Aquipseudomonas alcaligenes</name>
    <name type="common">Pseudomonas alcaligenes</name>
    <dbReference type="NCBI Taxonomy" id="43263"/>
    <lineage>
        <taxon>Bacteria</taxon>
        <taxon>Pseudomonadati</taxon>
        <taxon>Pseudomonadota</taxon>
        <taxon>Gammaproteobacteria</taxon>
        <taxon>Pseudomonadales</taxon>
        <taxon>Pseudomonadaceae</taxon>
        <taxon>Aquipseudomonas</taxon>
    </lineage>
</organism>
<name>A0A2V4KJS1_AQUAC</name>
<accession>A0A2V4KJS1</accession>
<reference evidence="1 2" key="1">
    <citation type="submission" date="2018-06" db="EMBL/GenBank/DDBJ databases">
        <title>Pseudomonas diversity within urban Lake Michigan freshwaters.</title>
        <authorList>
            <person name="Batrich M."/>
            <person name="Hatzopoulos T."/>
            <person name="Putonti C."/>
        </authorList>
    </citation>
    <scope>NUCLEOTIDE SEQUENCE [LARGE SCALE GENOMIC DNA]</scope>
    <source>
        <strain evidence="1 2">MB-090714</strain>
    </source>
</reference>
<comment type="caution">
    <text evidence="1">The sequence shown here is derived from an EMBL/GenBank/DDBJ whole genome shotgun (WGS) entry which is preliminary data.</text>
</comment>
<sequence>MDNVLLAPGDKTERNGGSFQECTINPYSGSLTGRYGRYCTIRDFEKAPPTSKPGRYWLQIFKTPDNTE</sequence>
<evidence type="ECO:0000313" key="2">
    <source>
        <dbReference type="Proteomes" id="UP000248146"/>
    </source>
</evidence>
<dbReference type="OrthoDB" id="5245039at2"/>
<evidence type="ECO:0000313" key="1">
    <source>
        <dbReference type="EMBL" id="PYC20239.1"/>
    </source>
</evidence>
<dbReference type="Proteomes" id="UP000248146">
    <property type="component" value="Unassembled WGS sequence"/>
</dbReference>
<protein>
    <submittedName>
        <fullName evidence="1">Uncharacterized protein</fullName>
    </submittedName>
</protein>
<dbReference type="RefSeq" id="WP_110684003.1">
    <property type="nucleotide sequence ID" value="NZ_QJRX01000011.1"/>
</dbReference>